<dbReference type="EMBL" id="AMQN01009856">
    <property type="status" value="NOT_ANNOTATED_CDS"/>
    <property type="molecule type" value="Genomic_DNA"/>
</dbReference>
<dbReference type="AlphaFoldDB" id="R7U1S2"/>
<dbReference type="HOGENOM" id="CLU_1857189_0_0_1"/>
<sequence>MTVRREPVRSSVRKMSMYAAKGWITVATGSGGESSGQVVRVQLDNGGITRRHTDHVKPRCGSSQGDGFAEDGDPPPLQPSESLQPGVAPTNSASADPPSAGTSGQCDSAPSVSQSSLQESTLNTLEANNSDSELSEEL</sequence>
<organism evidence="2">
    <name type="scientific">Capitella teleta</name>
    <name type="common">Polychaete worm</name>
    <dbReference type="NCBI Taxonomy" id="283909"/>
    <lineage>
        <taxon>Eukaryota</taxon>
        <taxon>Metazoa</taxon>
        <taxon>Spiralia</taxon>
        <taxon>Lophotrochozoa</taxon>
        <taxon>Annelida</taxon>
        <taxon>Polychaeta</taxon>
        <taxon>Sedentaria</taxon>
        <taxon>Scolecida</taxon>
        <taxon>Capitellidae</taxon>
        <taxon>Capitella</taxon>
    </lineage>
</organism>
<reference evidence="4" key="1">
    <citation type="submission" date="2012-12" db="EMBL/GenBank/DDBJ databases">
        <authorList>
            <person name="Hellsten U."/>
            <person name="Grimwood J."/>
            <person name="Chapman J.A."/>
            <person name="Shapiro H."/>
            <person name="Aerts A."/>
            <person name="Otillar R.P."/>
            <person name="Terry A.Y."/>
            <person name="Boore J.L."/>
            <person name="Simakov O."/>
            <person name="Marletaz F."/>
            <person name="Cho S.-J."/>
            <person name="Edsinger-Gonzales E."/>
            <person name="Havlak P."/>
            <person name="Kuo D.-H."/>
            <person name="Larsson T."/>
            <person name="Lv J."/>
            <person name="Arendt D."/>
            <person name="Savage R."/>
            <person name="Osoegawa K."/>
            <person name="de Jong P."/>
            <person name="Lindberg D.R."/>
            <person name="Seaver E.C."/>
            <person name="Weisblat D.A."/>
            <person name="Putnam N.H."/>
            <person name="Grigoriev I.V."/>
            <person name="Rokhsar D.S."/>
        </authorList>
    </citation>
    <scope>NUCLEOTIDE SEQUENCE</scope>
    <source>
        <strain evidence="4">I ESC-2004</strain>
    </source>
</reference>
<name>R7U1S2_CAPTE</name>
<reference evidence="3" key="3">
    <citation type="submission" date="2015-06" db="UniProtKB">
        <authorList>
            <consortium name="EnsemblMetazoa"/>
        </authorList>
    </citation>
    <scope>IDENTIFICATION</scope>
</reference>
<keyword evidence="4" id="KW-1185">Reference proteome</keyword>
<gene>
    <name evidence="2" type="ORF">CAPTEDRAFT_206534</name>
</gene>
<feature type="region of interest" description="Disordered" evidence="1">
    <location>
        <begin position="43"/>
        <end position="138"/>
    </location>
</feature>
<dbReference type="EnsemblMetazoa" id="CapteT206534">
    <property type="protein sequence ID" value="CapteP206534"/>
    <property type="gene ID" value="CapteG206534"/>
</dbReference>
<evidence type="ECO:0000313" key="3">
    <source>
        <dbReference type="EnsemblMetazoa" id="CapteP206534"/>
    </source>
</evidence>
<evidence type="ECO:0000313" key="4">
    <source>
        <dbReference type="Proteomes" id="UP000014760"/>
    </source>
</evidence>
<dbReference type="EMBL" id="KB306385">
    <property type="protein sequence ID" value="ELT99929.1"/>
    <property type="molecule type" value="Genomic_DNA"/>
</dbReference>
<evidence type="ECO:0000313" key="2">
    <source>
        <dbReference type="EMBL" id="ELT99929.1"/>
    </source>
</evidence>
<protein>
    <submittedName>
        <fullName evidence="2 3">Uncharacterized protein</fullName>
    </submittedName>
</protein>
<proteinExistence type="predicted"/>
<evidence type="ECO:0000256" key="1">
    <source>
        <dbReference type="SAM" id="MobiDB-lite"/>
    </source>
</evidence>
<feature type="compositionally biased region" description="Polar residues" evidence="1">
    <location>
        <begin position="89"/>
        <end position="132"/>
    </location>
</feature>
<accession>R7U1S2</accession>
<reference evidence="2 4" key="2">
    <citation type="journal article" date="2013" name="Nature">
        <title>Insights into bilaterian evolution from three spiralian genomes.</title>
        <authorList>
            <person name="Simakov O."/>
            <person name="Marletaz F."/>
            <person name="Cho S.J."/>
            <person name="Edsinger-Gonzales E."/>
            <person name="Havlak P."/>
            <person name="Hellsten U."/>
            <person name="Kuo D.H."/>
            <person name="Larsson T."/>
            <person name="Lv J."/>
            <person name="Arendt D."/>
            <person name="Savage R."/>
            <person name="Osoegawa K."/>
            <person name="de Jong P."/>
            <person name="Grimwood J."/>
            <person name="Chapman J.A."/>
            <person name="Shapiro H."/>
            <person name="Aerts A."/>
            <person name="Otillar R.P."/>
            <person name="Terry A.Y."/>
            <person name="Boore J.L."/>
            <person name="Grigoriev I.V."/>
            <person name="Lindberg D.R."/>
            <person name="Seaver E.C."/>
            <person name="Weisblat D.A."/>
            <person name="Putnam N.H."/>
            <person name="Rokhsar D.S."/>
        </authorList>
    </citation>
    <scope>NUCLEOTIDE SEQUENCE</scope>
    <source>
        <strain evidence="2 4">I ESC-2004</strain>
    </source>
</reference>
<dbReference type="Proteomes" id="UP000014760">
    <property type="component" value="Unassembled WGS sequence"/>
</dbReference>